<dbReference type="AlphaFoldDB" id="A0A3E0DNP6"/>
<evidence type="ECO:0000313" key="3">
    <source>
        <dbReference type="Proteomes" id="UP000256405"/>
    </source>
</evidence>
<dbReference type="Proteomes" id="UP000256405">
    <property type="component" value="Unassembled WGS sequence"/>
</dbReference>
<proteinExistence type="predicted"/>
<protein>
    <recommendedName>
        <fullName evidence="4">Viral A-type inclusion protein</fullName>
    </recommendedName>
</protein>
<organism evidence="2 3">
    <name type="scientific">Algoriphagus antarcticus</name>
    <dbReference type="NCBI Taxonomy" id="238540"/>
    <lineage>
        <taxon>Bacteria</taxon>
        <taxon>Pseudomonadati</taxon>
        <taxon>Bacteroidota</taxon>
        <taxon>Cytophagia</taxon>
        <taxon>Cytophagales</taxon>
        <taxon>Cyclobacteriaceae</taxon>
        <taxon>Algoriphagus</taxon>
    </lineage>
</organism>
<dbReference type="EMBL" id="QUNF01000015">
    <property type="protein sequence ID" value="REG84466.1"/>
    <property type="molecule type" value="Genomic_DNA"/>
</dbReference>
<accession>A0A3E0DNP6</accession>
<gene>
    <name evidence="2" type="ORF">C8N25_11541</name>
</gene>
<dbReference type="RefSeq" id="WP_086541273.1">
    <property type="nucleotide sequence ID" value="NZ_MSSW01000023.1"/>
</dbReference>
<sequence>MKRTILFLILTSFLFVNACGLKGSSENEKLRAEVIAVHDEVMPKMGQLKSLERKALERAQELESEDTIDSAKVEEYKSLAYDLNHANEAMFEWMHQYEKEDGDKSEEELKQYLDGQMLQITKVNVEMKAALDNAKKALK</sequence>
<evidence type="ECO:0008006" key="4">
    <source>
        <dbReference type="Google" id="ProtNLM"/>
    </source>
</evidence>
<comment type="caution">
    <text evidence="2">The sequence shown here is derived from an EMBL/GenBank/DDBJ whole genome shotgun (WGS) entry which is preliminary data.</text>
</comment>
<evidence type="ECO:0000313" key="2">
    <source>
        <dbReference type="EMBL" id="REG84466.1"/>
    </source>
</evidence>
<keyword evidence="3" id="KW-1185">Reference proteome</keyword>
<feature type="signal peptide" evidence="1">
    <location>
        <begin position="1"/>
        <end position="18"/>
    </location>
</feature>
<dbReference type="OrthoDB" id="1436925at2"/>
<evidence type="ECO:0000256" key="1">
    <source>
        <dbReference type="SAM" id="SignalP"/>
    </source>
</evidence>
<reference evidence="2 3" key="1">
    <citation type="submission" date="2018-08" db="EMBL/GenBank/DDBJ databases">
        <title>Genomic Encyclopedia of Archaeal and Bacterial Type Strains, Phase II (KMG-II): from individual species to whole genera.</title>
        <authorList>
            <person name="Goeker M."/>
        </authorList>
    </citation>
    <scope>NUCLEOTIDE SEQUENCE [LARGE SCALE GENOMIC DNA]</scope>
    <source>
        <strain evidence="2 3">DSM 15986</strain>
    </source>
</reference>
<feature type="chain" id="PRO_5017793054" description="Viral A-type inclusion protein" evidence="1">
    <location>
        <begin position="19"/>
        <end position="139"/>
    </location>
</feature>
<name>A0A3E0DNP6_9BACT</name>
<keyword evidence="1" id="KW-0732">Signal</keyword>